<dbReference type="EMBL" id="KB638485">
    <property type="protein sequence ID" value="EMS12351.1"/>
    <property type="molecule type" value="Genomic_DNA"/>
</dbReference>
<gene>
    <name evidence="2" type="ORF">KM1_080560</name>
</gene>
<sequence>MIMIKNSTQDNQQSQNLEGINKETDNKITVSSENKRNIETKDGSNSQKDVDGNNVYLSLLVFSSHSYSSY</sequence>
<feature type="region of interest" description="Disordered" evidence="1">
    <location>
        <begin position="1"/>
        <end position="51"/>
    </location>
</feature>
<name>M7W2Y2_ENTHI</name>
<feature type="compositionally biased region" description="Basic and acidic residues" evidence="1">
    <location>
        <begin position="33"/>
        <end position="42"/>
    </location>
</feature>
<accession>M7W2Y2</accession>
<feature type="compositionally biased region" description="Polar residues" evidence="1">
    <location>
        <begin position="1"/>
        <end position="18"/>
    </location>
</feature>
<dbReference type="Proteomes" id="UP000030780">
    <property type="component" value="Unassembled WGS sequence"/>
</dbReference>
<dbReference type="VEuPathDB" id="AmoebaDB:KM1_080560"/>
<protein>
    <submittedName>
        <fullName evidence="2">Uncharacterized protein</fullName>
    </submittedName>
</protein>
<proteinExistence type="predicted"/>
<evidence type="ECO:0000256" key="1">
    <source>
        <dbReference type="SAM" id="MobiDB-lite"/>
    </source>
</evidence>
<reference evidence="2 3" key="1">
    <citation type="submission" date="2013-01" db="EMBL/GenBank/DDBJ databases">
        <authorList>
            <person name="Inman J."/>
            <person name="Zafar N."/>
            <person name="Lorenzi H."/>
            <person name="Caler E."/>
        </authorList>
    </citation>
    <scope>NUCLEOTIDE SEQUENCE [LARGE SCALE GENOMIC DNA]</scope>
    <source>
        <strain evidence="2 3">HM-3:IMSS</strain>
    </source>
</reference>
<dbReference type="AlphaFoldDB" id="M7W2Y2"/>
<organism evidence="2 3">
    <name type="scientific">Entamoeba histolytica HM-3:IMSS</name>
    <dbReference type="NCBI Taxonomy" id="885315"/>
    <lineage>
        <taxon>Eukaryota</taxon>
        <taxon>Amoebozoa</taxon>
        <taxon>Evosea</taxon>
        <taxon>Archamoebae</taxon>
        <taxon>Mastigamoebida</taxon>
        <taxon>Entamoebidae</taxon>
        <taxon>Entamoeba</taxon>
    </lineage>
</organism>
<evidence type="ECO:0000313" key="2">
    <source>
        <dbReference type="EMBL" id="EMS12351.1"/>
    </source>
</evidence>
<evidence type="ECO:0000313" key="3">
    <source>
        <dbReference type="Proteomes" id="UP000030780"/>
    </source>
</evidence>